<protein>
    <submittedName>
        <fullName evidence="4">Alpha amylase, catalytic domain protein</fullName>
    </submittedName>
</protein>
<feature type="compositionally biased region" description="Basic and acidic residues" evidence="2">
    <location>
        <begin position="459"/>
        <end position="473"/>
    </location>
</feature>
<evidence type="ECO:0000313" key="4">
    <source>
        <dbReference type="EMBL" id="EFS93731.1"/>
    </source>
</evidence>
<evidence type="ECO:0000259" key="3">
    <source>
        <dbReference type="SMART" id="SM00642"/>
    </source>
</evidence>
<evidence type="ECO:0000313" key="5">
    <source>
        <dbReference type="Proteomes" id="UP000003179"/>
    </source>
</evidence>
<dbReference type="InterPro" id="IPR045857">
    <property type="entry name" value="O16G_dom_2"/>
</dbReference>
<name>A0ABN0C8Z1_9ACTN</name>
<feature type="region of interest" description="Disordered" evidence="2">
    <location>
        <begin position="452"/>
        <end position="476"/>
    </location>
</feature>
<dbReference type="CDD" id="cd11332">
    <property type="entry name" value="AmyAc_OligoGlu_TS"/>
    <property type="match status" value="1"/>
</dbReference>
<dbReference type="SUPFAM" id="SSF51445">
    <property type="entry name" value="(Trans)glycosidases"/>
    <property type="match status" value="1"/>
</dbReference>
<dbReference type="Pfam" id="PF00128">
    <property type="entry name" value="Alpha-amylase"/>
    <property type="match status" value="1"/>
</dbReference>
<dbReference type="InterPro" id="IPR006047">
    <property type="entry name" value="GH13_cat_dom"/>
</dbReference>
<gene>
    <name evidence="4" type="ORF">HMPREF9607_00187</name>
</gene>
<reference evidence="4" key="1">
    <citation type="submission" date="2010-08" db="EMBL/GenBank/DDBJ databases">
        <authorList>
            <person name="Weinstock G."/>
            <person name="Sodergren E."/>
            <person name="Clifton S."/>
            <person name="Fulton L."/>
            <person name="Fulton B."/>
            <person name="Courtney L."/>
            <person name="Fronick C."/>
            <person name="Harrison M."/>
            <person name="Strong C."/>
            <person name="Farmer C."/>
            <person name="Delahaunty K."/>
            <person name="Markovic C."/>
            <person name="Hall O."/>
            <person name="Minx P."/>
            <person name="Tomlinson C."/>
            <person name="Mitreva M."/>
            <person name="Hou S."/>
            <person name="Chen J."/>
            <person name="Wollam A."/>
            <person name="Pepin K.H."/>
            <person name="Johnson M."/>
            <person name="Bhonagiri V."/>
            <person name="Zhang X."/>
            <person name="Suruliraj S."/>
            <person name="Warren W."/>
            <person name="Chinwalla A."/>
            <person name="Mardis E.R."/>
            <person name="Wilson R.K."/>
        </authorList>
    </citation>
    <scope>NUCLEOTIDE SEQUENCE [LARGE SCALE GENOMIC DNA]</scope>
    <source>
        <strain evidence="4">HL044PA1</strain>
    </source>
</reference>
<keyword evidence="5" id="KW-1185">Reference proteome</keyword>
<comment type="similarity">
    <text evidence="1">Belongs to the glycosyl hydrolase 13 family.</text>
</comment>
<comment type="caution">
    <text evidence="4">The sequence shown here is derived from an EMBL/GenBank/DDBJ whole genome shotgun (WGS) entry which is preliminary data.</text>
</comment>
<evidence type="ECO:0000256" key="1">
    <source>
        <dbReference type="ARBA" id="ARBA00008061"/>
    </source>
</evidence>
<dbReference type="PANTHER" id="PTHR10357:SF179">
    <property type="entry name" value="NEUTRAL AND BASIC AMINO ACID TRANSPORT PROTEIN RBAT"/>
    <property type="match status" value="1"/>
</dbReference>
<feature type="domain" description="Glycosyl hydrolase family 13 catalytic" evidence="3">
    <location>
        <begin position="62"/>
        <end position="474"/>
    </location>
</feature>
<accession>A0ABN0C8Z1</accession>
<evidence type="ECO:0000256" key="2">
    <source>
        <dbReference type="SAM" id="MobiDB-lite"/>
    </source>
</evidence>
<proteinExistence type="inferred from homology"/>
<dbReference type="InterPro" id="IPR017853">
    <property type="entry name" value="GH"/>
</dbReference>
<dbReference type="PANTHER" id="PTHR10357">
    <property type="entry name" value="ALPHA-AMYLASE FAMILY MEMBER"/>
    <property type="match status" value="1"/>
</dbReference>
<dbReference type="Gene3D" id="3.90.400.10">
    <property type="entry name" value="Oligo-1,6-glucosidase, Domain 2"/>
    <property type="match status" value="1"/>
</dbReference>
<dbReference type="Proteomes" id="UP000003179">
    <property type="component" value="Unassembled WGS sequence"/>
</dbReference>
<organism evidence="4 5">
    <name type="scientific">Cutibacterium modestum HL044PA1</name>
    <dbReference type="NCBI Taxonomy" id="765109"/>
    <lineage>
        <taxon>Bacteria</taxon>
        <taxon>Bacillati</taxon>
        <taxon>Actinomycetota</taxon>
        <taxon>Actinomycetes</taxon>
        <taxon>Propionibacteriales</taxon>
        <taxon>Propionibacteriaceae</taxon>
        <taxon>Cutibacterium</taxon>
        <taxon>Cutibacterium modestum</taxon>
    </lineage>
</organism>
<dbReference type="EMBL" id="ADZU01000003">
    <property type="protein sequence ID" value="EFS93731.1"/>
    <property type="molecule type" value="Genomic_DNA"/>
</dbReference>
<dbReference type="SMART" id="SM00642">
    <property type="entry name" value="Aamy"/>
    <property type="match status" value="1"/>
</dbReference>
<sequence>MKVPGTLTGQATVAKSAPTDLAFTVAAIRDRHLVPAPQQPHEDPMTTSPTTNDWWKSAVVYQVYPRSFADSNGDGIGDVPGIINHLGYLVTLGVDALWISPWYPSPMVDGGYDVSDYCDIHPDFGTLADADALVARAHELGLRVIIDLVPNHSSQEHPWFKEALAAAPGSPERDHYIFRDGRGENGELPPNNWPSVFGGCAWERITEPDGTPSQWYLHFFDASQPDWNWENSDVLEEFDRVLRFWFDRGVDGFRIDVANSMVKESGLPDLPDGQKFGELVGDSPMWDQPGLAPIQRRWRAIADEYADTPEGPRMFVAEAYLPHDRLVRYLEPDRLHTSFNFEFLISAWKASSLRTTITDSLAAHESVGASATWVLGNHDSFRPVSRYGKEISGLDFSDQSAPHAQFHGTPTDVTLGRRRARAAVMLELALPGGAYVYQGEELGLPEVEDLPEETLQDPTWERSGHTDRGRDGCRVPMPWSGTDAPYGWSTSANTWLPMPSNWAEWTVESEQQDASSFFVLYRTLLVERHVNPALGAGTMTWNESSDEVLDFSREPGFRCIVNFGTKMVTVDADAVMASSIPLEIQGKTVSVGRDQAVWLRV</sequence>
<dbReference type="Gene3D" id="3.20.20.80">
    <property type="entry name" value="Glycosidases"/>
    <property type="match status" value="1"/>
</dbReference>